<organism evidence="2 4">
    <name type="scientific">Anaerobutyricum hallii</name>
    <dbReference type="NCBI Taxonomy" id="39488"/>
    <lineage>
        <taxon>Bacteria</taxon>
        <taxon>Bacillati</taxon>
        <taxon>Bacillota</taxon>
        <taxon>Clostridia</taxon>
        <taxon>Lachnospirales</taxon>
        <taxon>Lachnospiraceae</taxon>
        <taxon>Anaerobutyricum</taxon>
    </lineage>
</organism>
<dbReference type="AlphaFoldDB" id="A0A374NCF9"/>
<name>A0A374NCF9_9FIRM</name>
<evidence type="ECO:0000313" key="3">
    <source>
        <dbReference type="EMBL" id="RHN16213.1"/>
    </source>
</evidence>
<accession>A0A374NCF9</accession>
<reference evidence="4 5" key="1">
    <citation type="submission" date="2018-08" db="EMBL/GenBank/DDBJ databases">
        <title>A genome reference for cultivated species of the human gut microbiota.</title>
        <authorList>
            <person name="Zou Y."/>
            <person name="Xue W."/>
            <person name="Luo G."/>
        </authorList>
    </citation>
    <scope>NUCLEOTIDE SEQUENCE [LARGE SCALE GENOMIC DNA]</scope>
    <source>
        <strain evidence="3 5">AF31-17AC</strain>
        <strain evidence="2 4">TM10-1AC</strain>
    </source>
</reference>
<dbReference type="EMBL" id="QSOE01000121">
    <property type="protein sequence ID" value="RGI80865.1"/>
    <property type="molecule type" value="Genomic_DNA"/>
</dbReference>
<comment type="caution">
    <text evidence="2">The sequence shown here is derived from an EMBL/GenBank/DDBJ whole genome shotgun (WGS) entry which is preliminary data.</text>
</comment>
<feature type="transmembrane region" description="Helical" evidence="1">
    <location>
        <begin position="158"/>
        <end position="179"/>
    </location>
</feature>
<gene>
    <name evidence="3" type="ORF">DWZ29_03650</name>
    <name evidence="2" type="ORF">DXD91_13170</name>
</gene>
<evidence type="ECO:0000256" key="1">
    <source>
        <dbReference type="SAM" id="Phobius"/>
    </source>
</evidence>
<dbReference type="RefSeq" id="WP_117983467.1">
    <property type="nucleotide sequence ID" value="NZ_JBKUJP010000102.1"/>
</dbReference>
<dbReference type="Proteomes" id="UP000283700">
    <property type="component" value="Unassembled WGS sequence"/>
</dbReference>
<feature type="transmembrane region" description="Helical" evidence="1">
    <location>
        <begin position="191"/>
        <end position="220"/>
    </location>
</feature>
<keyword evidence="1" id="KW-1133">Transmembrane helix</keyword>
<dbReference type="Proteomes" id="UP000262524">
    <property type="component" value="Unassembled WGS sequence"/>
</dbReference>
<keyword evidence="1" id="KW-0472">Membrane</keyword>
<evidence type="ECO:0000313" key="5">
    <source>
        <dbReference type="Proteomes" id="UP000283700"/>
    </source>
</evidence>
<evidence type="ECO:0000313" key="4">
    <source>
        <dbReference type="Proteomes" id="UP000262524"/>
    </source>
</evidence>
<evidence type="ECO:0000313" key="2">
    <source>
        <dbReference type="EMBL" id="RGI80865.1"/>
    </source>
</evidence>
<proteinExistence type="predicted"/>
<protein>
    <submittedName>
        <fullName evidence="2">Uncharacterized protein</fullName>
    </submittedName>
</protein>
<keyword evidence="1" id="KW-0812">Transmembrane</keyword>
<sequence length="267" mass="31029">MNAKEYEFLVGKHDVPEHRLNSSVEYRRTKREINRFCKGLSLDTKQYLPEKTIKSLQKYINAPDKLDRLLYSEISHIIFQMDEVARGNFVSNAEELLMYVLRKQDPRYNDIRKIAVKIYDHAQLVTYQVENIQDMFNSGIDDAKLDLEKTIQGVEKEYVSILGIFASIILAFVGGMTFSTSVLNNIAKASIFRLLIVTDLLAFVLFNTIIILLKFIFVINDSRQNFPFSAKFMNIILLIFALFILISWCFSLNDIPSFLLKFFPWGH</sequence>
<dbReference type="EMBL" id="QRQO01000006">
    <property type="protein sequence ID" value="RHN16213.1"/>
    <property type="molecule type" value="Genomic_DNA"/>
</dbReference>
<feature type="transmembrane region" description="Helical" evidence="1">
    <location>
        <begin position="232"/>
        <end position="253"/>
    </location>
</feature>